<dbReference type="Pfam" id="PF03723">
    <property type="entry name" value="Hemocyanin_C"/>
    <property type="match status" value="1"/>
</dbReference>
<evidence type="ECO:0000313" key="6">
    <source>
        <dbReference type="EMBL" id="KAF9416842.1"/>
    </source>
</evidence>
<dbReference type="Gene3D" id="1.20.1370.10">
    <property type="entry name" value="Hemocyanin, N-terminal domain"/>
    <property type="match status" value="1"/>
</dbReference>
<dbReference type="AlphaFoldDB" id="A0A835GH24"/>
<organism evidence="6 7">
    <name type="scientific">Spodoptera exigua</name>
    <name type="common">Beet armyworm</name>
    <name type="synonym">Noctua fulgens</name>
    <dbReference type="NCBI Taxonomy" id="7107"/>
    <lineage>
        <taxon>Eukaryota</taxon>
        <taxon>Metazoa</taxon>
        <taxon>Ecdysozoa</taxon>
        <taxon>Arthropoda</taxon>
        <taxon>Hexapoda</taxon>
        <taxon>Insecta</taxon>
        <taxon>Pterygota</taxon>
        <taxon>Neoptera</taxon>
        <taxon>Endopterygota</taxon>
        <taxon>Lepidoptera</taxon>
        <taxon>Glossata</taxon>
        <taxon>Ditrysia</taxon>
        <taxon>Noctuoidea</taxon>
        <taxon>Noctuidae</taxon>
        <taxon>Amphipyrinae</taxon>
        <taxon>Spodoptera</taxon>
    </lineage>
</organism>
<dbReference type="Proteomes" id="UP000648187">
    <property type="component" value="Unassembled WGS sequence"/>
</dbReference>
<gene>
    <name evidence="6" type="ORF">HW555_005972</name>
</gene>
<feature type="domain" description="Hemocyanin C-terminal" evidence="5">
    <location>
        <begin position="450"/>
        <end position="681"/>
    </location>
</feature>
<dbReference type="SUPFAM" id="SSF81296">
    <property type="entry name" value="E set domains"/>
    <property type="match status" value="1"/>
</dbReference>
<comment type="similarity">
    <text evidence="2">Belongs to the hemocyanin family.</text>
</comment>
<dbReference type="PROSITE" id="PS00210">
    <property type="entry name" value="HEMOCYANIN_2"/>
    <property type="match status" value="1"/>
</dbReference>
<keyword evidence="7" id="KW-1185">Reference proteome</keyword>
<dbReference type="InterPro" id="IPR000896">
    <property type="entry name" value="Hemocyanin/hexamerin_mid_dom"/>
</dbReference>
<evidence type="ECO:0000259" key="5">
    <source>
        <dbReference type="Pfam" id="PF03723"/>
    </source>
</evidence>
<dbReference type="Gene3D" id="2.60.40.1520">
    <property type="entry name" value="Hemocyanin, C-terminal domain"/>
    <property type="match status" value="1"/>
</dbReference>
<accession>A0A835GH24</accession>
<feature type="domain" description="Hemocyanin middle" evidence="3">
    <location>
        <begin position="171"/>
        <end position="440"/>
    </location>
</feature>
<dbReference type="InterPro" id="IPR013788">
    <property type="entry name" value="Hemocyanin/hexamerin"/>
</dbReference>
<dbReference type="SUPFAM" id="SSF48050">
    <property type="entry name" value="Hemocyanin, N-terminal domain"/>
    <property type="match status" value="1"/>
</dbReference>
<evidence type="ECO:0000256" key="2">
    <source>
        <dbReference type="ARBA" id="ARBA00038082"/>
    </source>
</evidence>
<evidence type="ECO:0000256" key="1">
    <source>
        <dbReference type="ARBA" id="ARBA00022761"/>
    </source>
</evidence>
<dbReference type="InterPro" id="IPR005204">
    <property type="entry name" value="Hemocyanin_N"/>
</dbReference>
<keyword evidence="1" id="KW-0758">Storage protein</keyword>
<dbReference type="EMBL" id="JACKWZ010000083">
    <property type="protein sequence ID" value="KAF9416842.1"/>
    <property type="molecule type" value="Genomic_DNA"/>
</dbReference>
<comment type="caution">
    <text evidence="6">The sequence shown here is derived from an EMBL/GenBank/DDBJ whole genome shotgun (WGS) entry which is preliminary data.</text>
</comment>
<protein>
    <submittedName>
        <fullName evidence="6">Uncharacterized protein</fullName>
    </submittedName>
</protein>
<dbReference type="Pfam" id="PF00372">
    <property type="entry name" value="Hemocyanin_M"/>
    <property type="match status" value="1"/>
</dbReference>
<dbReference type="InterPro" id="IPR036697">
    <property type="entry name" value="Hemocyanin_N_sf"/>
</dbReference>
<dbReference type="InterPro" id="IPR037020">
    <property type="entry name" value="Hemocyanin_C_sf"/>
</dbReference>
<dbReference type="PROSITE" id="PS00209">
    <property type="entry name" value="HEMOCYANIN_1"/>
    <property type="match status" value="1"/>
</dbReference>
<dbReference type="InterPro" id="IPR014756">
    <property type="entry name" value="Ig_E-set"/>
</dbReference>
<feature type="domain" description="Hemocyanin N-terminal" evidence="4">
    <location>
        <begin position="44"/>
        <end position="165"/>
    </location>
</feature>
<reference evidence="6" key="1">
    <citation type="submission" date="2020-08" db="EMBL/GenBank/DDBJ databases">
        <title>Spodoptera exigua strain:BAW_Kor-Di-RS1 Genome sequencing and assembly.</title>
        <authorList>
            <person name="Kim J."/>
            <person name="Nam H.Y."/>
            <person name="Kwon M."/>
            <person name="Choi J.H."/>
            <person name="Cho S.R."/>
            <person name="Kim G.-H."/>
        </authorList>
    </citation>
    <scope>NUCLEOTIDE SEQUENCE</scope>
    <source>
        <strain evidence="6">BAW_Kor-Di-RS1</strain>
        <tissue evidence="6">Whole-body</tissue>
    </source>
</reference>
<evidence type="ECO:0000259" key="4">
    <source>
        <dbReference type="Pfam" id="PF03722"/>
    </source>
</evidence>
<dbReference type="InterPro" id="IPR008922">
    <property type="entry name" value="Di-copper_centre_dom_sf"/>
</dbReference>
<dbReference type="GO" id="GO:0005615">
    <property type="term" value="C:extracellular space"/>
    <property type="evidence" value="ECO:0007669"/>
    <property type="project" value="UniProtKB-ARBA"/>
</dbReference>
<dbReference type="Gene3D" id="1.10.1280.10">
    <property type="entry name" value="Di-copper center containing domain from catechol oxidase"/>
    <property type="match status" value="1"/>
</dbReference>
<dbReference type="SUPFAM" id="SSF48056">
    <property type="entry name" value="Di-copper centre-containing domain"/>
    <property type="match status" value="1"/>
</dbReference>
<sequence>MCVTFCSGCDEMKAVLILAGFMTLTKAGGLARENLKMKSVEEPFIGRQKKILALFEHSEQLNQQSEYYQLGKYYNIESNIANYINKDAVKEFLILFKAGFLPKYHKFSVFYEKMRNEAIAMFYIMYYAKDFDTFYKTASWAKINTNEEQFLYAFYIAVVQRPDTTGIILPAPYEVYPQFFFNKEVLLRMYRTKMQGGVYNAVTAVNYGVVKENNSYIYYANYSNGLTYPNQEQKLSYFTEDIGLNSYYYYFHTHMPFWWKIDKLSILKNRTGEFFFYYYQQLLARYYLERLTNGLGEIPEFSWYSKFETGYYPQLTGNFLPFTQRSNDYEIHNENTYEYIRFLDTYEKTFSQFVQRIEFKSPEKKLNFIGNYWHMKYNLNDDKINKELHQYSYEIIARHVLGASPKPVAKYDFMPTALDFYQTSMRDPAFYQLYHRIINYIIEYKEYLKPYDFNDLHFEGVKINDVKISDLVTYFEYFDFNATNGVYFSPDELNYYPTAYIIRQPRLNQKPFTIKFEITSAVEVDAAFKIFIGPKYHSTGYPTNIEESWMKYYELDWFVHKLVVGENKVKRNSSEFLFFKDDSIPINEIYQWLDQGKVPYDMSVQPDNMPRRLMLPKGTPGGYTFQLFLFIYPYNKQKKGDNDFQNYILDDKPFGFPFDRPVRETYFGQPNMFYEDVQVYHKGPNFSYELNVPLYF</sequence>
<dbReference type="GO" id="GO:0045735">
    <property type="term" value="F:nutrient reservoir activity"/>
    <property type="evidence" value="ECO:0007669"/>
    <property type="project" value="UniProtKB-KW"/>
</dbReference>
<name>A0A835GH24_SPOEX</name>
<evidence type="ECO:0000259" key="3">
    <source>
        <dbReference type="Pfam" id="PF00372"/>
    </source>
</evidence>
<dbReference type="PANTHER" id="PTHR11511:SF5">
    <property type="entry name" value="FAT-BODY PROTEIN 1-RELATED"/>
    <property type="match status" value="1"/>
</dbReference>
<dbReference type="PANTHER" id="PTHR11511">
    <property type="entry name" value="LARVAL STORAGE PROTEIN/PHENOLOXIDASE"/>
    <property type="match status" value="1"/>
</dbReference>
<evidence type="ECO:0000313" key="7">
    <source>
        <dbReference type="Proteomes" id="UP000648187"/>
    </source>
</evidence>
<proteinExistence type="inferred from homology"/>
<dbReference type="PRINTS" id="PR00187">
    <property type="entry name" value="HAEMOCYANIN"/>
</dbReference>
<dbReference type="InterPro" id="IPR005203">
    <property type="entry name" value="Hemocyanin_C"/>
</dbReference>
<dbReference type="Pfam" id="PF03722">
    <property type="entry name" value="Hemocyanin_N"/>
    <property type="match status" value="1"/>
</dbReference>